<evidence type="ECO:0000313" key="1">
    <source>
        <dbReference type="EMBL" id="QDU05515.1"/>
    </source>
</evidence>
<name>A0A517WJS7_9PLAN</name>
<dbReference type="Proteomes" id="UP000320722">
    <property type="component" value="Chromosome"/>
</dbReference>
<reference evidence="1 2" key="1">
    <citation type="submission" date="2019-02" db="EMBL/GenBank/DDBJ databases">
        <title>Deep-cultivation of Planctomycetes and their phenomic and genomic characterization uncovers novel biology.</title>
        <authorList>
            <person name="Wiegand S."/>
            <person name="Jogler M."/>
            <person name="Boedeker C."/>
            <person name="Pinto D."/>
            <person name="Vollmers J."/>
            <person name="Rivas-Marin E."/>
            <person name="Kohn T."/>
            <person name="Peeters S.H."/>
            <person name="Heuer A."/>
            <person name="Rast P."/>
            <person name="Oberbeckmann S."/>
            <person name="Bunk B."/>
            <person name="Jeske O."/>
            <person name="Meyerdierks A."/>
            <person name="Storesund J.E."/>
            <person name="Kallscheuer N."/>
            <person name="Luecker S."/>
            <person name="Lage O.M."/>
            <person name="Pohl T."/>
            <person name="Merkel B.J."/>
            <person name="Hornburger P."/>
            <person name="Mueller R.-W."/>
            <person name="Bruemmer F."/>
            <person name="Labrenz M."/>
            <person name="Spormann A.M."/>
            <person name="Op den Camp H."/>
            <person name="Overmann J."/>
            <person name="Amann R."/>
            <person name="Jetten M.S.M."/>
            <person name="Mascher T."/>
            <person name="Medema M.H."/>
            <person name="Devos D.P."/>
            <person name="Kaster A.-K."/>
            <person name="Ovreas L."/>
            <person name="Rohde M."/>
            <person name="Galperin M.Y."/>
            <person name="Jogler C."/>
        </authorList>
    </citation>
    <scope>NUCLEOTIDE SEQUENCE [LARGE SCALE GENOMIC DNA]</scope>
    <source>
        <strain evidence="1 2">V6</strain>
    </source>
</reference>
<gene>
    <name evidence="1" type="ORF">V6x_52530</name>
</gene>
<proteinExistence type="predicted"/>
<dbReference type="AlphaFoldDB" id="A0A517WJS7"/>
<protein>
    <submittedName>
        <fullName evidence="1">Uncharacterized protein</fullName>
    </submittedName>
</protein>
<evidence type="ECO:0000313" key="2">
    <source>
        <dbReference type="Proteomes" id="UP000320722"/>
    </source>
</evidence>
<dbReference type="EMBL" id="CP036347">
    <property type="protein sequence ID" value="QDU05515.1"/>
    <property type="molecule type" value="Genomic_DNA"/>
</dbReference>
<accession>A0A517WJS7</accession>
<organism evidence="1 2">
    <name type="scientific">Gimesia chilikensis</name>
    <dbReference type="NCBI Taxonomy" id="2605989"/>
    <lineage>
        <taxon>Bacteria</taxon>
        <taxon>Pseudomonadati</taxon>
        <taxon>Planctomycetota</taxon>
        <taxon>Planctomycetia</taxon>
        <taxon>Planctomycetales</taxon>
        <taxon>Planctomycetaceae</taxon>
        <taxon>Gimesia</taxon>
    </lineage>
</organism>
<sequence>MGFNMSEKSWLDTAADWFVAGSAGFALFMLAKDTFGQKGIDARKADEVALKWWNNLSEEQQVEIANAGYNYNSISAAFFDMIQGHPDRYLQLMRVLQEHG</sequence>